<dbReference type="KEGG" id="slan:GV829_13175"/>
<protein>
    <recommendedName>
        <fullName evidence="3">Apea-like HEPN domain-containing protein</fullName>
    </recommendedName>
</protein>
<dbReference type="AlphaFoldDB" id="A0A6M4B1I1"/>
<reference evidence="1 2" key="1">
    <citation type="submission" date="2020-01" db="EMBL/GenBank/DDBJ databases">
        <title>Sphingomonas sp. strain CSW-10.</title>
        <authorList>
            <person name="Chen W.-M."/>
        </authorList>
    </citation>
    <scope>NUCLEOTIDE SEQUENCE [LARGE SCALE GENOMIC DNA]</scope>
    <source>
        <strain evidence="1 2">CSW-10</strain>
    </source>
</reference>
<evidence type="ECO:0000313" key="1">
    <source>
        <dbReference type="EMBL" id="QJQ33271.1"/>
    </source>
</evidence>
<evidence type="ECO:0008006" key="3">
    <source>
        <dbReference type="Google" id="ProtNLM"/>
    </source>
</evidence>
<evidence type="ECO:0000313" key="2">
    <source>
        <dbReference type="Proteomes" id="UP000503018"/>
    </source>
</evidence>
<dbReference type="RefSeq" id="WP_169947359.1">
    <property type="nucleotide sequence ID" value="NZ_CP053015.1"/>
</dbReference>
<dbReference type="EMBL" id="CP053015">
    <property type="protein sequence ID" value="QJQ33271.1"/>
    <property type="molecule type" value="Genomic_DNA"/>
</dbReference>
<gene>
    <name evidence="1" type="ORF">GV829_13175</name>
</gene>
<accession>A0A6M4B1I1</accession>
<dbReference type="Proteomes" id="UP000503018">
    <property type="component" value="Chromosome"/>
</dbReference>
<name>A0A6M4B1I1_9SPHN</name>
<organism evidence="1 2">
    <name type="scientific">Sphingomonas lacunae</name>
    <dbReference type="NCBI Taxonomy" id="2698828"/>
    <lineage>
        <taxon>Bacteria</taxon>
        <taxon>Pseudomonadati</taxon>
        <taxon>Pseudomonadota</taxon>
        <taxon>Alphaproteobacteria</taxon>
        <taxon>Sphingomonadales</taxon>
        <taxon>Sphingomonadaceae</taxon>
        <taxon>Sphingomonas</taxon>
    </lineage>
</organism>
<proteinExistence type="predicted"/>
<keyword evidence="2" id="KW-1185">Reference proteome</keyword>
<sequence length="481" mass="55044">MQQIEFYVNKAFKQMQSPQPSQAFFAIRIGQGSDYKGFSFGTDLEGIKSWAKSPAKHGELETPPATPTEIAPSTEHQLAELMSRAADMALGLSELILALSSVASALTDVVTRSEIVKPIEESSPLIEEGDDYKIYSITQDRLIKVRSEHRRLNRMDRGFEVIPTSVLLTIVATFDSITADIVRTMLGKNPERFVSLEKTVKIADILGNESFEDFKSRIVDDEVYAFSRGSHESQVQSIERWFDIKISESWERWGDFIEIFERRNLIAHGEKLYTQRYVSICSKNKVRDCASRLGDKIQIDRSYLTKSLSILTEFSILMIFSIWRKQFPEQQKHAFDTINEVCYRFISQARYSVPVKIIEYVTGLKNTDVDQATILMMKVNLASSYRHMDKVDECNEVLNSVDWSAVSDRYGICVAALREDIDLVCDLFAPVVSSGKMEKNDFREWPVFDFIRNNDKFQEKFLNVFNEPLFEAVVDSSSISE</sequence>